<dbReference type="EMBL" id="FUXL01000010">
    <property type="protein sequence ID" value="SKA26692.1"/>
    <property type="molecule type" value="Genomic_DNA"/>
</dbReference>
<evidence type="ECO:0000313" key="2">
    <source>
        <dbReference type="EMBL" id="SKA26692.1"/>
    </source>
</evidence>
<dbReference type="Proteomes" id="UP000190135">
    <property type="component" value="Unassembled WGS sequence"/>
</dbReference>
<accession>A0A1T4SES6</accession>
<organism evidence="2 3">
    <name type="scientific">Consotaella salsifontis</name>
    <dbReference type="NCBI Taxonomy" id="1365950"/>
    <lineage>
        <taxon>Bacteria</taxon>
        <taxon>Pseudomonadati</taxon>
        <taxon>Pseudomonadota</taxon>
        <taxon>Alphaproteobacteria</taxon>
        <taxon>Hyphomicrobiales</taxon>
        <taxon>Aurantimonadaceae</taxon>
        <taxon>Consotaella</taxon>
    </lineage>
</organism>
<proteinExistence type="predicted"/>
<dbReference type="AlphaFoldDB" id="A0A1T4SES6"/>
<keyword evidence="3" id="KW-1185">Reference proteome</keyword>
<sequence length="44" mass="4653">MAKGQRRSNREIRKPKADKAKKSDPAPILLGKGAPVALGSPKKG</sequence>
<gene>
    <name evidence="2" type="ORF">SAMN05428963_110112</name>
</gene>
<feature type="compositionally biased region" description="Basic and acidic residues" evidence="1">
    <location>
        <begin position="8"/>
        <end position="24"/>
    </location>
</feature>
<name>A0A1T4SES6_9HYPH</name>
<protein>
    <submittedName>
        <fullName evidence="2">Uncharacterized protein</fullName>
    </submittedName>
</protein>
<evidence type="ECO:0000256" key="1">
    <source>
        <dbReference type="SAM" id="MobiDB-lite"/>
    </source>
</evidence>
<feature type="region of interest" description="Disordered" evidence="1">
    <location>
        <begin position="1"/>
        <end position="44"/>
    </location>
</feature>
<reference evidence="2 3" key="1">
    <citation type="submission" date="2017-02" db="EMBL/GenBank/DDBJ databases">
        <authorList>
            <person name="Peterson S.W."/>
        </authorList>
    </citation>
    <scope>NUCLEOTIDE SEQUENCE [LARGE SCALE GENOMIC DNA]</scope>
    <source>
        <strain evidence="2 3">USBA 369</strain>
    </source>
</reference>
<dbReference type="STRING" id="1365950.SAMN05428963_110112"/>
<evidence type="ECO:0000313" key="3">
    <source>
        <dbReference type="Proteomes" id="UP000190135"/>
    </source>
</evidence>